<protein>
    <recommendedName>
        <fullName evidence="4">Transposase</fullName>
    </recommendedName>
</protein>
<keyword evidence="3" id="KW-1185">Reference proteome</keyword>
<evidence type="ECO:0000313" key="2">
    <source>
        <dbReference type="EMBL" id="GAA5341577.1"/>
    </source>
</evidence>
<evidence type="ECO:0008006" key="4">
    <source>
        <dbReference type="Google" id="ProtNLM"/>
    </source>
</evidence>
<feature type="region of interest" description="Disordered" evidence="1">
    <location>
        <begin position="73"/>
        <end position="105"/>
    </location>
</feature>
<dbReference type="EMBL" id="BAABNP010000011">
    <property type="protein sequence ID" value="GAA5341577.1"/>
    <property type="molecule type" value="Genomic_DNA"/>
</dbReference>
<comment type="caution">
    <text evidence="2">The sequence shown here is derived from an EMBL/GenBank/DDBJ whole genome shotgun (WGS) entry which is preliminary data.</text>
</comment>
<dbReference type="Proteomes" id="UP001498935">
    <property type="component" value="Unassembled WGS sequence"/>
</dbReference>
<evidence type="ECO:0000313" key="3">
    <source>
        <dbReference type="Proteomes" id="UP001498935"/>
    </source>
</evidence>
<name>A0ABP9U402_9MICO</name>
<evidence type="ECO:0000256" key="1">
    <source>
        <dbReference type="SAM" id="MobiDB-lite"/>
    </source>
</evidence>
<organism evidence="2 3">
    <name type="scientific">Brevibacterium ammoniilyticum</name>
    <dbReference type="NCBI Taxonomy" id="1046555"/>
    <lineage>
        <taxon>Bacteria</taxon>
        <taxon>Bacillati</taxon>
        <taxon>Actinomycetota</taxon>
        <taxon>Actinomycetes</taxon>
        <taxon>Micrococcales</taxon>
        <taxon>Brevibacteriaceae</taxon>
        <taxon>Brevibacterium</taxon>
    </lineage>
</organism>
<proteinExistence type="predicted"/>
<reference evidence="2 3" key="1">
    <citation type="submission" date="2024-02" db="EMBL/GenBank/DDBJ databases">
        <title>Characterization of antibiotic resistant novel bacterial strains and their environmental applications.</title>
        <authorList>
            <person name="Manzoor S."/>
            <person name="Abbas S."/>
            <person name="Arshad M."/>
            <person name="Li W.J."/>
            <person name="Ahmed I."/>
        </authorList>
    </citation>
    <scope>NUCLEOTIDE SEQUENCE [LARGE SCALE GENOMIC DNA]</scope>
    <source>
        <strain evidence="2 3">KACC 15558</strain>
    </source>
</reference>
<accession>A0ABP9U402</accession>
<sequence>MTGGRRIQARDLKVRQRPWVGACTVTHRAWRVARGRGPRILRAIHYARKINTDNPSGANVREKVKNMRDIIKSAHRHRPAPVIRVPPREAGDLPAESVPAPGAIG</sequence>
<gene>
    <name evidence="2" type="ORF">KACC15558_26180</name>
</gene>